<evidence type="ECO:0000256" key="1">
    <source>
        <dbReference type="ARBA" id="ARBA00004651"/>
    </source>
</evidence>
<keyword evidence="3 7" id="KW-0812">Transmembrane</keyword>
<evidence type="ECO:0000256" key="6">
    <source>
        <dbReference type="SAM" id="MobiDB-lite"/>
    </source>
</evidence>
<protein>
    <submittedName>
        <fullName evidence="8">Membrane protein</fullName>
    </submittedName>
</protein>
<accession>A0A2A9EEJ7</accession>
<feature type="transmembrane region" description="Helical" evidence="7">
    <location>
        <begin position="115"/>
        <end position="139"/>
    </location>
</feature>
<comment type="caution">
    <text evidence="8">The sequence shown here is derived from an EMBL/GenBank/DDBJ whole genome shotgun (WGS) entry which is preliminary data.</text>
</comment>
<reference evidence="8 9" key="1">
    <citation type="submission" date="2017-10" db="EMBL/GenBank/DDBJ databases">
        <title>Sequencing the genomes of 1000 actinobacteria strains.</title>
        <authorList>
            <person name="Klenk H.-P."/>
        </authorList>
    </citation>
    <scope>NUCLEOTIDE SEQUENCE [LARGE SCALE GENOMIC DNA]</scope>
    <source>
        <strain evidence="8 9">DSM 21574</strain>
    </source>
</reference>
<comment type="subcellular location">
    <subcellularLocation>
        <location evidence="1">Cell membrane</location>
        <topology evidence="1">Multi-pass membrane protein</topology>
    </subcellularLocation>
</comment>
<feature type="transmembrane region" description="Helical" evidence="7">
    <location>
        <begin position="160"/>
        <end position="181"/>
    </location>
</feature>
<dbReference type="RefSeq" id="WP_098457844.1">
    <property type="nucleotide sequence ID" value="NZ_PDJH01000001.1"/>
</dbReference>
<dbReference type="GO" id="GO:0005886">
    <property type="term" value="C:plasma membrane"/>
    <property type="evidence" value="ECO:0007669"/>
    <property type="project" value="UniProtKB-SubCell"/>
</dbReference>
<evidence type="ECO:0000256" key="7">
    <source>
        <dbReference type="SAM" id="Phobius"/>
    </source>
</evidence>
<dbReference type="Proteomes" id="UP000221394">
    <property type="component" value="Unassembled WGS sequence"/>
</dbReference>
<keyword evidence="9" id="KW-1185">Reference proteome</keyword>
<dbReference type="EMBL" id="PDJH01000001">
    <property type="protein sequence ID" value="PFG36692.1"/>
    <property type="molecule type" value="Genomic_DNA"/>
</dbReference>
<keyword evidence="2" id="KW-1003">Cell membrane</keyword>
<dbReference type="AlphaFoldDB" id="A0A2A9EEJ7"/>
<feature type="transmembrane region" description="Helical" evidence="7">
    <location>
        <begin position="271"/>
        <end position="293"/>
    </location>
</feature>
<dbReference type="NCBIfam" id="TIGR00765">
    <property type="entry name" value="yihY_not_rbn"/>
    <property type="match status" value="1"/>
</dbReference>
<feature type="transmembrane region" description="Helical" evidence="7">
    <location>
        <begin position="201"/>
        <end position="224"/>
    </location>
</feature>
<evidence type="ECO:0000256" key="3">
    <source>
        <dbReference type="ARBA" id="ARBA00022692"/>
    </source>
</evidence>
<evidence type="ECO:0000256" key="4">
    <source>
        <dbReference type="ARBA" id="ARBA00022989"/>
    </source>
</evidence>
<sequence length="355" mass="38357">MTQSTEATPADETRDVPARREDDSDVSRRTTVRYAVVRAVREFMSDQCTDLAAALVYYSVLAIVPAIVALVSILGVLADPQSVLDDLFKVLEDLGSGEAVETLRPVLEGIASSSAAGWGLVLGLVTALWSASAYVTAFSRAANRVYGVEEGRPVWKLRPIMYGVTLALLVMVALIAVTLVASGDVVRAVGGLVGEADTLATVWSVLRWPVVAALAVLVVAMLYLATPNVRHEKRRWISPGAATAIVVWVLASAAFGLYVSNFASYDATYGALAGFVVFLLALWIGNLALLFGIELDVELRRARQLRLGLPAERDVIVRLRDTRAIRKRAEKEREMQQEGAEIAQESADESRPSDS</sequence>
<feature type="compositionally biased region" description="Basic and acidic residues" evidence="6">
    <location>
        <begin position="11"/>
        <end position="25"/>
    </location>
</feature>
<name>A0A2A9EEJ7_9MICO</name>
<evidence type="ECO:0000313" key="8">
    <source>
        <dbReference type="EMBL" id="PFG36692.1"/>
    </source>
</evidence>
<feature type="region of interest" description="Disordered" evidence="6">
    <location>
        <begin position="1"/>
        <end position="25"/>
    </location>
</feature>
<dbReference type="PANTHER" id="PTHR30213:SF0">
    <property type="entry name" value="UPF0761 MEMBRANE PROTEIN YIHY"/>
    <property type="match status" value="1"/>
</dbReference>
<gene>
    <name evidence="8" type="ORF">ATL41_1426</name>
</gene>
<feature type="region of interest" description="Disordered" evidence="6">
    <location>
        <begin position="330"/>
        <end position="355"/>
    </location>
</feature>
<proteinExistence type="predicted"/>
<dbReference type="InterPro" id="IPR017039">
    <property type="entry name" value="Virul_fac_BrkB"/>
</dbReference>
<evidence type="ECO:0000256" key="2">
    <source>
        <dbReference type="ARBA" id="ARBA00022475"/>
    </source>
</evidence>
<evidence type="ECO:0000313" key="9">
    <source>
        <dbReference type="Proteomes" id="UP000221394"/>
    </source>
</evidence>
<organism evidence="8 9">
    <name type="scientific">Flavimobilis soli</name>
    <dbReference type="NCBI Taxonomy" id="442709"/>
    <lineage>
        <taxon>Bacteria</taxon>
        <taxon>Bacillati</taxon>
        <taxon>Actinomycetota</taxon>
        <taxon>Actinomycetes</taxon>
        <taxon>Micrococcales</taxon>
        <taxon>Jonesiaceae</taxon>
        <taxon>Flavimobilis</taxon>
    </lineage>
</organism>
<feature type="transmembrane region" description="Helical" evidence="7">
    <location>
        <begin position="236"/>
        <end position="259"/>
    </location>
</feature>
<dbReference type="Pfam" id="PF03631">
    <property type="entry name" value="Virul_fac_BrkB"/>
    <property type="match status" value="1"/>
</dbReference>
<feature type="transmembrane region" description="Helical" evidence="7">
    <location>
        <begin position="51"/>
        <end position="78"/>
    </location>
</feature>
<keyword evidence="5 7" id="KW-0472">Membrane</keyword>
<evidence type="ECO:0000256" key="5">
    <source>
        <dbReference type="ARBA" id="ARBA00023136"/>
    </source>
</evidence>
<dbReference type="PANTHER" id="PTHR30213">
    <property type="entry name" value="INNER MEMBRANE PROTEIN YHJD"/>
    <property type="match status" value="1"/>
</dbReference>
<keyword evidence="4 7" id="KW-1133">Transmembrane helix</keyword>
<dbReference type="OrthoDB" id="9781030at2"/>